<evidence type="ECO:0000256" key="1">
    <source>
        <dbReference type="SAM" id="MobiDB-lite"/>
    </source>
</evidence>
<feature type="region of interest" description="Disordered" evidence="1">
    <location>
        <begin position="182"/>
        <end position="201"/>
    </location>
</feature>
<evidence type="ECO:0000313" key="2">
    <source>
        <dbReference type="EMBL" id="CRY93600.1"/>
    </source>
</evidence>
<sequence>MASTLPHSHSPQLAGGKGPGPLLAGPCCPGGRGQTLSGSVLLPARSCGLSWSAQPSPGGEFTHLVGGSEHGGALGFKDPTLLFSRSEPGTSQGYHPHMGRERPRSACGTGPAHWGRRSPPTLLAPCSRAAPPSALAADDTVGPDSRAPSAGSILCMGSTTPHRLAVCWGPLRVPGGHGRTAPRYVPAPLGRRSPGGGAWTKKQALPAGVTAGRAWDVKVL</sequence>
<name>A0A0H5PWN9_9ZZZZ</name>
<reference evidence="2" key="1">
    <citation type="submission" date="2015-06" db="EMBL/GenBank/DDBJ databases">
        <authorList>
            <person name="Joergensen T."/>
        </authorList>
    </citation>
    <scope>NUCLEOTIDE SEQUENCE</scope>
    <source>
        <strain evidence="2">RGFK0005</strain>
    </source>
</reference>
<accession>A0A0H5PWN9</accession>
<protein>
    <submittedName>
        <fullName evidence="2">Uncharacterized protein</fullName>
    </submittedName>
</protein>
<dbReference type="AlphaFoldDB" id="A0A0H5PWN9"/>
<proteinExistence type="predicted"/>
<dbReference type="EMBL" id="LN852701">
    <property type="protein sequence ID" value="CRY93600.1"/>
    <property type="molecule type" value="Genomic_DNA"/>
</dbReference>
<feature type="region of interest" description="Disordered" evidence="1">
    <location>
        <begin position="84"/>
        <end position="114"/>
    </location>
</feature>
<organism evidence="2">
    <name type="scientific">uncultured prokaryote</name>
    <dbReference type="NCBI Taxonomy" id="198431"/>
    <lineage>
        <taxon>unclassified sequences</taxon>
        <taxon>environmental samples</taxon>
    </lineage>
</organism>
<reference evidence="2" key="2">
    <citation type="submission" date="2015-07" db="EMBL/GenBank/DDBJ databases">
        <title>Plasmids, circular viruses and viroids from rat gut.</title>
        <authorList>
            <person name="Jorgensen T.J."/>
            <person name="Hansen M.A."/>
            <person name="Xu Z."/>
            <person name="Tabak M.A."/>
            <person name="Sorensen S.J."/>
            <person name="Hansen L.H."/>
        </authorList>
    </citation>
    <scope>NUCLEOTIDE SEQUENCE</scope>
    <source>
        <strain evidence="2">RGFK0005</strain>
    </source>
</reference>